<organism evidence="1 2">
    <name type="scientific">Desulfosalsimonas propionicica</name>
    <dbReference type="NCBI Taxonomy" id="332175"/>
    <lineage>
        <taxon>Bacteria</taxon>
        <taxon>Pseudomonadati</taxon>
        <taxon>Thermodesulfobacteriota</taxon>
        <taxon>Desulfobacteria</taxon>
        <taxon>Desulfobacterales</taxon>
        <taxon>Desulfosalsimonadaceae</taxon>
        <taxon>Desulfosalsimonas</taxon>
    </lineage>
</organism>
<accession>A0A7W0C6D1</accession>
<proteinExistence type="predicted"/>
<dbReference type="EMBL" id="JACDUS010000001">
    <property type="protein sequence ID" value="MBA2879942.1"/>
    <property type="molecule type" value="Genomic_DNA"/>
</dbReference>
<dbReference type="AlphaFoldDB" id="A0A7W0C6D1"/>
<reference evidence="1 2" key="1">
    <citation type="submission" date="2020-07" db="EMBL/GenBank/DDBJ databases">
        <title>Genomic Encyclopedia of Type Strains, Phase IV (KMG-IV): sequencing the most valuable type-strain genomes for metagenomic binning, comparative biology and taxonomic classification.</title>
        <authorList>
            <person name="Goeker M."/>
        </authorList>
    </citation>
    <scope>NUCLEOTIDE SEQUENCE [LARGE SCALE GENOMIC DNA]</scope>
    <source>
        <strain evidence="1 2">DSM 17721</strain>
    </source>
</reference>
<sequence length="225" mass="25648">MKFDPGEFFKTYEGLAQKADEAFLRIKQAYPSEVVCEPGCTDCCFALFDLTLIEAMYLNHQFNVNFSGEERSKLLEKANQADRKIYKRKRDAYRQTQKGEDETRIVEEMAKERIRCPLLNESDRCDLYPYRPIACRIYGAPLSIGGQGRTCGKTGFQAGQQYTTINMDAIHDQLMRISAEMVKEMGSRHVKMADVLVPVSMALITDYNDEYLGIASAEADSEQEE</sequence>
<gene>
    <name evidence="1" type="ORF">HNR65_000249</name>
</gene>
<evidence type="ECO:0000313" key="2">
    <source>
        <dbReference type="Proteomes" id="UP000525298"/>
    </source>
</evidence>
<dbReference type="Proteomes" id="UP000525298">
    <property type="component" value="Unassembled WGS sequence"/>
</dbReference>
<comment type="caution">
    <text evidence="1">The sequence shown here is derived from an EMBL/GenBank/DDBJ whole genome shotgun (WGS) entry which is preliminary data.</text>
</comment>
<dbReference type="RefSeq" id="WP_181549625.1">
    <property type="nucleotide sequence ID" value="NZ_JACDUS010000001.1"/>
</dbReference>
<keyword evidence="2" id="KW-1185">Reference proteome</keyword>
<protein>
    <submittedName>
        <fullName evidence="1">Fe-S-cluster containining protein</fullName>
    </submittedName>
</protein>
<evidence type="ECO:0000313" key="1">
    <source>
        <dbReference type="EMBL" id="MBA2879942.1"/>
    </source>
</evidence>
<name>A0A7W0C6D1_9BACT</name>